<sequence>MASSIGLSSWKLALIDPMTNLVIPTEKGGLPTTDSKYNGVFIANLLTSRGATTANLSGMDGAIQKIYGSDAVADVSVGNPEPTVALAANSLPHEVQALVQGLTKISESGSYRKQAGSRLPYVALMTDSHDWDGNRIHFGFFMGVMALANANQATNNNQQQRATDSYTYTAIASDAGDPYEVLWEAENGYDYDKFAHHIFPQTAADVIQPSDQAEGSHPVANVKPDAGVGGTGNK</sequence>
<evidence type="ECO:0000313" key="5">
    <source>
        <dbReference type="Proteomes" id="UP000321429"/>
    </source>
</evidence>
<dbReference type="EMBL" id="JQCB01000008">
    <property type="protein sequence ID" value="KRN95521.1"/>
    <property type="molecule type" value="Genomic_DNA"/>
</dbReference>
<organism evidence="3 4">
    <name type="scientific">Furfurilactobacillus siliginis</name>
    <dbReference type="NCBI Taxonomy" id="348151"/>
    <lineage>
        <taxon>Bacteria</taxon>
        <taxon>Bacillati</taxon>
        <taxon>Bacillota</taxon>
        <taxon>Bacilli</taxon>
        <taxon>Lactobacillales</taxon>
        <taxon>Lactobacillaceae</taxon>
        <taxon>Furfurilactobacillus</taxon>
    </lineage>
</organism>
<gene>
    <name evidence="3" type="ORF">IV55_GL001984</name>
    <name evidence="2" type="ORF">LSI01_09930</name>
</gene>
<dbReference type="STRING" id="348151.IV55_GL001984"/>
<evidence type="ECO:0000313" key="4">
    <source>
        <dbReference type="Proteomes" id="UP000051139"/>
    </source>
</evidence>
<dbReference type="Proteomes" id="UP000051139">
    <property type="component" value="Unassembled WGS sequence"/>
</dbReference>
<proteinExistence type="predicted"/>
<evidence type="ECO:0000313" key="2">
    <source>
        <dbReference type="EMBL" id="GEK28682.1"/>
    </source>
</evidence>
<reference evidence="2 5" key="2">
    <citation type="submission" date="2019-07" db="EMBL/GenBank/DDBJ databases">
        <title>Whole genome shotgun sequence of Lactobacillus siliginis NBRC 101315.</title>
        <authorList>
            <person name="Hosoyama A."/>
            <person name="Uohara A."/>
            <person name="Ohji S."/>
            <person name="Ichikawa N."/>
        </authorList>
    </citation>
    <scope>NUCLEOTIDE SEQUENCE [LARGE SCALE GENOMIC DNA]</scope>
    <source>
        <strain evidence="2 5">NBRC 101315</strain>
    </source>
</reference>
<protein>
    <recommendedName>
        <fullName evidence="6">Phage major tail protein</fullName>
    </recommendedName>
</protein>
<dbReference type="EMBL" id="BJUD01000015">
    <property type="protein sequence ID" value="GEK28682.1"/>
    <property type="molecule type" value="Genomic_DNA"/>
</dbReference>
<accession>A0A0R2L1U1</accession>
<dbReference type="RefSeq" id="WP_057810739.1">
    <property type="nucleotide sequence ID" value="NZ_BJUD01000015.1"/>
</dbReference>
<name>A0A0R2L1U1_9LACO</name>
<keyword evidence="4" id="KW-1185">Reference proteome</keyword>
<dbReference type="OrthoDB" id="2292681at2"/>
<dbReference type="InterPro" id="IPR006724">
    <property type="entry name" value="Phage_TTP"/>
</dbReference>
<evidence type="ECO:0000313" key="3">
    <source>
        <dbReference type="EMBL" id="KRN95521.1"/>
    </source>
</evidence>
<feature type="region of interest" description="Disordered" evidence="1">
    <location>
        <begin position="210"/>
        <end position="234"/>
    </location>
</feature>
<dbReference type="PATRIC" id="fig|348151.3.peg.2037"/>
<evidence type="ECO:0000256" key="1">
    <source>
        <dbReference type="SAM" id="MobiDB-lite"/>
    </source>
</evidence>
<evidence type="ECO:0008006" key="6">
    <source>
        <dbReference type="Google" id="ProtNLM"/>
    </source>
</evidence>
<dbReference type="Proteomes" id="UP000321429">
    <property type="component" value="Unassembled WGS sequence"/>
</dbReference>
<reference evidence="3 4" key="1">
    <citation type="journal article" date="2015" name="Genome Announc.">
        <title>Expanding the biotechnology potential of lactobacilli through comparative genomics of 213 strains and associated genera.</title>
        <authorList>
            <person name="Sun Z."/>
            <person name="Harris H.M."/>
            <person name="McCann A."/>
            <person name="Guo C."/>
            <person name="Argimon S."/>
            <person name="Zhang W."/>
            <person name="Yang X."/>
            <person name="Jeffery I.B."/>
            <person name="Cooney J.C."/>
            <person name="Kagawa T.F."/>
            <person name="Liu W."/>
            <person name="Song Y."/>
            <person name="Salvetti E."/>
            <person name="Wrobel A."/>
            <person name="Rasinkangas P."/>
            <person name="Parkhill J."/>
            <person name="Rea M.C."/>
            <person name="O'Sullivan O."/>
            <person name="Ritari J."/>
            <person name="Douillard F.P."/>
            <person name="Paul Ross R."/>
            <person name="Yang R."/>
            <person name="Briner A.E."/>
            <person name="Felis G.E."/>
            <person name="de Vos W.M."/>
            <person name="Barrangou R."/>
            <person name="Klaenhammer T.R."/>
            <person name="Caufield P.W."/>
            <person name="Cui Y."/>
            <person name="Zhang H."/>
            <person name="O'Toole P.W."/>
        </authorList>
    </citation>
    <scope>NUCLEOTIDE SEQUENCE [LARGE SCALE GENOMIC DNA]</scope>
    <source>
        <strain evidence="3 4">DSM 22696</strain>
    </source>
</reference>
<comment type="caution">
    <text evidence="3">The sequence shown here is derived from an EMBL/GenBank/DDBJ whole genome shotgun (WGS) entry which is preliminary data.</text>
</comment>
<dbReference type="Pfam" id="PF04630">
    <property type="entry name" value="Phage_TTP_1"/>
    <property type="match status" value="1"/>
</dbReference>
<dbReference type="AlphaFoldDB" id="A0A0R2L1U1"/>